<name>A0A392S0F3_9FABA</name>
<reference evidence="2 3" key="1">
    <citation type="journal article" date="2018" name="Front. Plant Sci.">
        <title>Red Clover (Trifolium pratense) and Zigzag Clover (T. medium) - A Picture of Genomic Similarities and Differences.</title>
        <authorList>
            <person name="Dluhosova J."/>
            <person name="Istvanek J."/>
            <person name="Nedelnik J."/>
            <person name="Repkova J."/>
        </authorList>
    </citation>
    <scope>NUCLEOTIDE SEQUENCE [LARGE SCALE GENOMIC DNA]</scope>
    <source>
        <strain evidence="3">cv. 10/8</strain>
        <tissue evidence="2">Leaf</tissue>
    </source>
</reference>
<protein>
    <submittedName>
        <fullName evidence="2">Uncharacterized protein</fullName>
    </submittedName>
</protein>
<evidence type="ECO:0000256" key="1">
    <source>
        <dbReference type="SAM" id="MobiDB-lite"/>
    </source>
</evidence>
<sequence>MLQAPKCTLKHQQNKSVPVLLAQRGLVTTGENNSEEKLILANSGEHHSPGDGIFRPATTQEQASSPELAARLAR</sequence>
<evidence type="ECO:0000313" key="3">
    <source>
        <dbReference type="Proteomes" id="UP000265520"/>
    </source>
</evidence>
<feature type="region of interest" description="Disordered" evidence="1">
    <location>
        <begin position="42"/>
        <end position="74"/>
    </location>
</feature>
<evidence type="ECO:0000313" key="2">
    <source>
        <dbReference type="EMBL" id="MCI41877.1"/>
    </source>
</evidence>
<proteinExistence type="predicted"/>
<comment type="caution">
    <text evidence="2">The sequence shown here is derived from an EMBL/GenBank/DDBJ whole genome shotgun (WGS) entry which is preliminary data.</text>
</comment>
<organism evidence="2 3">
    <name type="scientific">Trifolium medium</name>
    <dbReference type="NCBI Taxonomy" id="97028"/>
    <lineage>
        <taxon>Eukaryota</taxon>
        <taxon>Viridiplantae</taxon>
        <taxon>Streptophyta</taxon>
        <taxon>Embryophyta</taxon>
        <taxon>Tracheophyta</taxon>
        <taxon>Spermatophyta</taxon>
        <taxon>Magnoliopsida</taxon>
        <taxon>eudicotyledons</taxon>
        <taxon>Gunneridae</taxon>
        <taxon>Pentapetalae</taxon>
        <taxon>rosids</taxon>
        <taxon>fabids</taxon>
        <taxon>Fabales</taxon>
        <taxon>Fabaceae</taxon>
        <taxon>Papilionoideae</taxon>
        <taxon>50 kb inversion clade</taxon>
        <taxon>NPAAA clade</taxon>
        <taxon>Hologalegina</taxon>
        <taxon>IRL clade</taxon>
        <taxon>Trifolieae</taxon>
        <taxon>Trifolium</taxon>
    </lineage>
</organism>
<accession>A0A392S0F3</accession>
<keyword evidence="3" id="KW-1185">Reference proteome</keyword>
<dbReference type="Proteomes" id="UP000265520">
    <property type="component" value="Unassembled WGS sequence"/>
</dbReference>
<dbReference type="AlphaFoldDB" id="A0A392S0F3"/>
<dbReference type="EMBL" id="LXQA010297445">
    <property type="protein sequence ID" value="MCI41877.1"/>
    <property type="molecule type" value="Genomic_DNA"/>
</dbReference>